<keyword evidence="2" id="KW-1133">Transmembrane helix</keyword>
<sequence>MPQAYANGDLDQEVPPANYERRRSRAVLYQLSGHYKQDKIKTKLKLNNTLLQPTNAPLPEYKTSAIKKSRFILSHYGVFKTCWDWLMLIATFYVAIVVPYNASFVTSERPSMVGDIVVETLFIIGKRRDETNVSHLKRRKEEFEEEKEQQQRQQFLVKRKLNFATVKKKSVEILINIIIHEYYRSCRVGKLIRGDVNAALINRRMEEENYCS</sequence>
<keyword evidence="1" id="KW-0175">Coiled coil</keyword>
<accession>A0ABR1BCQ7</accession>
<dbReference type="InterPro" id="IPR003938">
    <property type="entry name" value="K_chnl_volt-dep_EAG/ELK/ERG"/>
</dbReference>
<proteinExistence type="predicted"/>
<comment type="caution">
    <text evidence="3">The sequence shown here is derived from an EMBL/GenBank/DDBJ whole genome shotgun (WGS) entry which is preliminary data.</text>
</comment>
<name>A0ABR1BCQ7_POLSC</name>
<keyword evidence="4" id="KW-1185">Reference proteome</keyword>
<organism evidence="3 4">
    <name type="scientific">Polyplax serrata</name>
    <name type="common">Common mouse louse</name>
    <dbReference type="NCBI Taxonomy" id="468196"/>
    <lineage>
        <taxon>Eukaryota</taxon>
        <taxon>Metazoa</taxon>
        <taxon>Ecdysozoa</taxon>
        <taxon>Arthropoda</taxon>
        <taxon>Hexapoda</taxon>
        <taxon>Insecta</taxon>
        <taxon>Pterygota</taxon>
        <taxon>Neoptera</taxon>
        <taxon>Paraneoptera</taxon>
        <taxon>Psocodea</taxon>
        <taxon>Troctomorpha</taxon>
        <taxon>Phthiraptera</taxon>
        <taxon>Anoplura</taxon>
        <taxon>Polyplacidae</taxon>
        <taxon>Polyplax</taxon>
    </lineage>
</organism>
<keyword evidence="2" id="KW-0812">Transmembrane</keyword>
<evidence type="ECO:0000256" key="1">
    <source>
        <dbReference type="SAM" id="Coils"/>
    </source>
</evidence>
<gene>
    <name evidence="3" type="ORF">RUM44_008595</name>
</gene>
<feature type="coiled-coil region" evidence="1">
    <location>
        <begin position="126"/>
        <end position="153"/>
    </location>
</feature>
<keyword evidence="2" id="KW-0472">Membrane</keyword>
<dbReference type="EMBL" id="JAWJWF010000002">
    <property type="protein sequence ID" value="KAK6638167.1"/>
    <property type="molecule type" value="Genomic_DNA"/>
</dbReference>
<evidence type="ECO:0000256" key="2">
    <source>
        <dbReference type="SAM" id="Phobius"/>
    </source>
</evidence>
<evidence type="ECO:0000313" key="4">
    <source>
        <dbReference type="Proteomes" id="UP001359485"/>
    </source>
</evidence>
<dbReference type="PANTHER" id="PTHR10217:SF637">
    <property type="entry name" value="EAG-LIKE K[+] CHANNEL, ISOFORM A"/>
    <property type="match status" value="1"/>
</dbReference>
<dbReference type="PRINTS" id="PR01463">
    <property type="entry name" value="EAGCHANLFMLY"/>
</dbReference>
<dbReference type="PANTHER" id="PTHR10217">
    <property type="entry name" value="VOLTAGE AND LIGAND GATED POTASSIUM CHANNEL"/>
    <property type="match status" value="1"/>
</dbReference>
<protein>
    <submittedName>
        <fullName evidence="3">Uncharacterized protein</fullName>
    </submittedName>
</protein>
<feature type="transmembrane region" description="Helical" evidence="2">
    <location>
        <begin position="85"/>
        <end position="102"/>
    </location>
</feature>
<dbReference type="InterPro" id="IPR050818">
    <property type="entry name" value="KCNH_animal-type"/>
</dbReference>
<evidence type="ECO:0000313" key="3">
    <source>
        <dbReference type="EMBL" id="KAK6638167.1"/>
    </source>
</evidence>
<dbReference type="Proteomes" id="UP001359485">
    <property type="component" value="Unassembled WGS sequence"/>
</dbReference>
<reference evidence="3 4" key="1">
    <citation type="submission" date="2023-09" db="EMBL/GenBank/DDBJ databases">
        <title>Genomes of two closely related lineages of the louse Polyplax serrata with different host specificities.</title>
        <authorList>
            <person name="Martinu J."/>
            <person name="Tarabai H."/>
            <person name="Stefka J."/>
            <person name="Hypsa V."/>
        </authorList>
    </citation>
    <scope>NUCLEOTIDE SEQUENCE [LARGE SCALE GENOMIC DNA]</scope>
    <source>
        <strain evidence="3">98ZLc_SE</strain>
    </source>
</reference>